<keyword evidence="1" id="KW-0106">Calcium</keyword>
<dbReference type="PROSITE" id="PS00018">
    <property type="entry name" value="EF_HAND_1"/>
    <property type="match status" value="1"/>
</dbReference>
<feature type="transmembrane region" description="Helical" evidence="2">
    <location>
        <begin position="77"/>
        <end position="104"/>
    </location>
</feature>
<dbReference type="InterPro" id="IPR018247">
    <property type="entry name" value="EF_Hand_1_Ca_BS"/>
</dbReference>
<dbReference type="SMART" id="SM00054">
    <property type="entry name" value="EFh"/>
    <property type="match status" value="1"/>
</dbReference>
<dbReference type="Gene3D" id="1.10.238.10">
    <property type="entry name" value="EF-hand"/>
    <property type="match status" value="1"/>
</dbReference>
<organism evidence="4 5">
    <name type="scientific">Gonium pectorale</name>
    <name type="common">Green alga</name>
    <dbReference type="NCBI Taxonomy" id="33097"/>
    <lineage>
        <taxon>Eukaryota</taxon>
        <taxon>Viridiplantae</taxon>
        <taxon>Chlorophyta</taxon>
        <taxon>core chlorophytes</taxon>
        <taxon>Chlorophyceae</taxon>
        <taxon>CS clade</taxon>
        <taxon>Chlamydomonadales</taxon>
        <taxon>Volvocaceae</taxon>
        <taxon>Gonium</taxon>
    </lineage>
</organism>
<proteinExistence type="predicted"/>
<evidence type="ECO:0000256" key="1">
    <source>
        <dbReference type="ARBA" id="ARBA00022837"/>
    </source>
</evidence>
<dbReference type="GO" id="GO:0005509">
    <property type="term" value="F:calcium ion binding"/>
    <property type="evidence" value="ECO:0007669"/>
    <property type="project" value="InterPro"/>
</dbReference>
<keyword evidence="5" id="KW-1185">Reference proteome</keyword>
<evidence type="ECO:0000313" key="4">
    <source>
        <dbReference type="EMBL" id="KXZ45113.1"/>
    </source>
</evidence>
<dbReference type="STRING" id="33097.A0A150G5R9"/>
<dbReference type="PROSITE" id="PS50222">
    <property type="entry name" value="EF_HAND_2"/>
    <property type="match status" value="1"/>
</dbReference>
<protein>
    <recommendedName>
        <fullName evidence="3">EF-hand domain-containing protein</fullName>
    </recommendedName>
</protein>
<feature type="domain" description="EF-hand" evidence="3">
    <location>
        <begin position="36"/>
        <end position="71"/>
    </location>
</feature>
<dbReference type="InterPro" id="IPR011992">
    <property type="entry name" value="EF-hand-dom_pair"/>
</dbReference>
<accession>A0A150G5R9</accession>
<keyword evidence="2" id="KW-0472">Membrane</keyword>
<keyword evidence="2" id="KW-0812">Transmembrane</keyword>
<evidence type="ECO:0000259" key="3">
    <source>
        <dbReference type="PROSITE" id="PS50222"/>
    </source>
</evidence>
<gene>
    <name evidence="4" type="ORF">GPECTOR_58g562</name>
</gene>
<sequence length="596" mass="64971">MPLACPNGRSLVVETGKGKSMAISIKSVMTKVGSQRRSAELSNILAEMDSDQSGTIDVEELLNLVEGLAKTRREKKWMAFIIVALFIFALATIGTIVGLTYAVMSALKDTEVEGNTMYVKGTTDVVRTGSAEFTVVDGIMVSRKALNETAAAALASGNTSLANDPSSIGSTTPSQGVLRTASFVGTPRSFSSQLNVRALMELQTLYMRGAGDVEIALRVDGVARVPMEGSVWGTVVRIVTVAGTITLDDIAVSFSSSMADIFVEAGFRVSRNRRALIGFYWVTGFFQFLDEEVFKNQETLPELGASARPYLPVNYFMKMRIAEPCVIPYDPTVDRCVFTPKKPPVSDGITDVVPEGTRRSLRTQPFRRTAQDAGSPITTDLAGVEIIDGVRYMLHNETAIIWNEWTRVVYDYAIAPTMQKIEIVSPEGLASSWQQAVDDLMLQDRFANKTALFCSEYNQPAANLRRSAADTYNFTYEGLDVVNDRLTILQAPVEGADDTGIGNVLSVDYWDAVSDLSPLAFEFNHSSIGLVTIQVLEFRNLTADSPEIVGAFKSPNATACYNDIYVPRLSSPFTVTVTPEFTYDRPETDVSSSGNA</sequence>
<keyword evidence="2" id="KW-1133">Transmembrane helix</keyword>
<reference evidence="5" key="1">
    <citation type="journal article" date="2016" name="Nat. Commun.">
        <title>The Gonium pectorale genome demonstrates co-option of cell cycle regulation during the evolution of multicellularity.</title>
        <authorList>
            <person name="Hanschen E.R."/>
            <person name="Marriage T.N."/>
            <person name="Ferris P.J."/>
            <person name="Hamaji T."/>
            <person name="Toyoda A."/>
            <person name="Fujiyama A."/>
            <person name="Neme R."/>
            <person name="Noguchi H."/>
            <person name="Minakuchi Y."/>
            <person name="Suzuki M."/>
            <person name="Kawai-Toyooka H."/>
            <person name="Smith D.R."/>
            <person name="Sparks H."/>
            <person name="Anderson J."/>
            <person name="Bakaric R."/>
            <person name="Luria V."/>
            <person name="Karger A."/>
            <person name="Kirschner M.W."/>
            <person name="Durand P.M."/>
            <person name="Michod R.E."/>
            <person name="Nozaki H."/>
            <person name="Olson B.J."/>
        </authorList>
    </citation>
    <scope>NUCLEOTIDE SEQUENCE [LARGE SCALE GENOMIC DNA]</scope>
    <source>
        <strain evidence="5">NIES-2863</strain>
    </source>
</reference>
<dbReference type="SUPFAM" id="SSF47473">
    <property type="entry name" value="EF-hand"/>
    <property type="match status" value="1"/>
</dbReference>
<evidence type="ECO:0000256" key="2">
    <source>
        <dbReference type="SAM" id="Phobius"/>
    </source>
</evidence>
<dbReference type="AlphaFoldDB" id="A0A150G5R9"/>
<dbReference type="Proteomes" id="UP000075714">
    <property type="component" value="Unassembled WGS sequence"/>
</dbReference>
<evidence type="ECO:0000313" key="5">
    <source>
        <dbReference type="Proteomes" id="UP000075714"/>
    </source>
</evidence>
<comment type="caution">
    <text evidence="4">The sequence shown here is derived from an EMBL/GenBank/DDBJ whole genome shotgun (WGS) entry which is preliminary data.</text>
</comment>
<dbReference type="OrthoDB" id="528013at2759"/>
<dbReference type="EMBL" id="LSYV01000059">
    <property type="protein sequence ID" value="KXZ45113.1"/>
    <property type="molecule type" value="Genomic_DNA"/>
</dbReference>
<name>A0A150G5R9_GONPE</name>
<dbReference type="InterPro" id="IPR002048">
    <property type="entry name" value="EF_hand_dom"/>
</dbReference>